<dbReference type="InterPro" id="IPR001763">
    <property type="entry name" value="Rhodanese-like_dom"/>
</dbReference>
<dbReference type="Gene3D" id="3.40.250.10">
    <property type="entry name" value="Rhodanese-like domain"/>
    <property type="match status" value="1"/>
</dbReference>
<protein>
    <submittedName>
        <fullName evidence="2">PQQ-dependent catabolism-associated CXXCW motif protein</fullName>
    </submittedName>
</protein>
<accession>A0A939J709</accession>
<dbReference type="EMBL" id="JAEKJZ010000006">
    <property type="protein sequence ID" value="MBN9673334.1"/>
    <property type="molecule type" value="Genomic_DNA"/>
</dbReference>
<reference evidence="2" key="1">
    <citation type="submission" date="2020-12" db="EMBL/GenBank/DDBJ databases">
        <title>Oil enriched cultivation method for isolating marine PHA-producing bacteria.</title>
        <authorList>
            <person name="Zheng W."/>
            <person name="Yu S."/>
            <person name="Huang Y."/>
        </authorList>
    </citation>
    <scope>NUCLEOTIDE SEQUENCE</scope>
    <source>
        <strain evidence="2">SY-2-12</strain>
    </source>
</reference>
<organism evidence="2 3">
    <name type="scientific">Roseibium aggregatum</name>
    <dbReference type="NCBI Taxonomy" id="187304"/>
    <lineage>
        <taxon>Bacteria</taxon>
        <taxon>Pseudomonadati</taxon>
        <taxon>Pseudomonadota</taxon>
        <taxon>Alphaproteobacteria</taxon>
        <taxon>Hyphomicrobiales</taxon>
        <taxon>Stappiaceae</taxon>
        <taxon>Roseibium</taxon>
    </lineage>
</organism>
<proteinExistence type="predicted"/>
<dbReference type="Proteomes" id="UP000664096">
    <property type="component" value="Unassembled WGS sequence"/>
</dbReference>
<dbReference type="SUPFAM" id="SSF52821">
    <property type="entry name" value="Rhodanese/Cell cycle control phosphatase"/>
    <property type="match status" value="1"/>
</dbReference>
<evidence type="ECO:0000313" key="3">
    <source>
        <dbReference type="Proteomes" id="UP000664096"/>
    </source>
</evidence>
<gene>
    <name evidence="2" type="ORF">JF539_23445</name>
</gene>
<comment type="caution">
    <text evidence="2">The sequence shown here is derived from an EMBL/GenBank/DDBJ whole genome shotgun (WGS) entry which is preliminary data.</text>
</comment>
<dbReference type="InterPro" id="IPR036873">
    <property type="entry name" value="Rhodanese-like_dom_sf"/>
</dbReference>
<evidence type="ECO:0000259" key="1">
    <source>
        <dbReference type="PROSITE" id="PS50206"/>
    </source>
</evidence>
<dbReference type="AlphaFoldDB" id="A0A939J709"/>
<dbReference type="NCBIfam" id="TIGR03865">
    <property type="entry name" value="PQQ_CXXCW"/>
    <property type="match status" value="1"/>
</dbReference>
<dbReference type="InterPro" id="IPR022376">
    <property type="entry name" value="PQQ_CXXCW"/>
</dbReference>
<sequence>MVLAGWAAPLHAQGVPEPDGYRDEPYRGPVPETLEGGTVVSTEEAHALWEAGETAFIDVLPRAPKPKNLPAGTIWRDKPRLSIPGSLWLPNVGYARIAEPTADYFRSGLEKATGGDMTHSVLFFCLDECWMSWNAAKRALEYGYETVYWFPEGTDGWTFDDFPVEEIKPEPH</sequence>
<evidence type="ECO:0000313" key="2">
    <source>
        <dbReference type="EMBL" id="MBN9673334.1"/>
    </source>
</evidence>
<dbReference type="RefSeq" id="WP_207143298.1">
    <property type="nucleotide sequence ID" value="NZ_JAEKJZ010000006.1"/>
</dbReference>
<name>A0A939J709_9HYPH</name>
<feature type="domain" description="Rhodanese" evidence="1">
    <location>
        <begin position="83"/>
        <end position="166"/>
    </location>
</feature>
<dbReference type="PROSITE" id="PS50206">
    <property type="entry name" value="RHODANESE_3"/>
    <property type="match status" value="1"/>
</dbReference>
<dbReference type="CDD" id="cd00158">
    <property type="entry name" value="RHOD"/>
    <property type="match status" value="1"/>
</dbReference>